<protein>
    <recommendedName>
        <fullName evidence="2">Pyrrolo-quinoline quinone repeat domain-containing protein</fullName>
    </recommendedName>
</protein>
<feature type="region of interest" description="Disordered" evidence="1">
    <location>
        <begin position="1"/>
        <end position="24"/>
    </location>
</feature>
<dbReference type="Proteomes" id="UP000676967">
    <property type="component" value="Chromosome"/>
</dbReference>
<dbReference type="InterPro" id="IPR018391">
    <property type="entry name" value="PQQ_b-propeller_rpt"/>
</dbReference>
<evidence type="ECO:0000259" key="2">
    <source>
        <dbReference type="Pfam" id="PF13360"/>
    </source>
</evidence>
<proteinExistence type="predicted"/>
<sequence>MTMIDLGDLSDLSAPRDEPPPPAFRHRRPAVAALVALLCALVLGASATPGPALVHDVWRLPADQQDNLATTGDTLYYSRATDGRTVVYAYDLATGALRWTRDLPWISGTNLASFQAADGMLLIGDMPRVALGDPPTGAMYPGGATVLDAATGEVRWRTTSEVQQTTPENVLLADRDTRGELTTLRLVSAYTGQTHWTRPVTRVFRVDVDATRVITTSEAGEVGVYRYSDGVPIARGRVAWSTGDELGTQALVHDGRFIVTRTDPLGATVTAYSLSDLSPAWSQRTLRSSLITDCGPVLCLSRGADVAGLEPATGAIRWVLSGQGVVNRVGADRLLSAGTEADDPVQMLVDAGTGRVLASLGTGWPADDLLIRRTTTAPFRTVLSRMDLTAGRAVTLGTIESTEGFYCSVAGRHLVCLRAGQIVVTAVG</sequence>
<dbReference type="RefSeq" id="WP_189328690.1">
    <property type="nucleotide sequence ID" value="NZ_AP023356.1"/>
</dbReference>
<dbReference type="Gene3D" id="2.40.10.480">
    <property type="match status" value="1"/>
</dbReference>
<evidence type="ECO:0000256" key="1">
    <source>
        <dbReference type="SAM" id="MobiDB-lite"/>
    </source>
</evidence>
<accession>A0ABN6CBS1</accession>
<dbReference type="Gene3D" id="2.130.10.10">
    <property type="entry name" value="YVTN repeat-like/Quinoprotein amine dehydrogenase"/>
    <property type="match status" value="1"/>
</dbReference>
<evidence type="ECO:0000313" key="3">
    <source>
        <dbReference type="EMBL" id="BCJ42643.1"/>
    </source>
</evidence>
<gene>
    <name evidence="3" type="ORF">Aiant_33000</name>
</gene>
<dbReference type="SUPFAM" id="SSF50998">
    <property type="entry name" value="Quinoprotein alcohol dehydrogenase-like"/>
    <property type="match status" value="1"/>
</dbReference>
<name>A0ABN6CBS1_9ACTN</name>
<feature type="domain" description="Pyrrolo-quinoline quinone repeat" evidence="2">
    <location>
        <begin position="57"/>
        <end position="283"/>
    </location>
</feature>
<dbReference type="InterPro" id="IPR011047">
    <property type="entry name" value="Quinoprotein_ADH-like_sf"/>
</dbReference>
<dbReference type="InterPro" id="IPR015943">
    <property type="entry name" value="WD40/YVTN_repeat-like_dom_sf"/>
</dbReference>
<reference evidence="3 4" key="1">
    <citation type="submission" date="2020-08" db="EMBL/GenBank/DDBJ databases">
        <title>Whole genome shotgun sequence of Actinoplanes ianthinogenes NBRC 13996.</title>
        <authorList>
            <person name="Komaki H."/>
            <person name="Tamura T."/>
        </authorList>
    </citation>
    <scope>NUCLEOTIDE SEQUENCE [LARGE SCALE GENOMIC DNA]</scope>
    <source>
        <strain evidence="3 4">NBRC 13996</strain>
    </source>
</reference>
<organism evidence="3 4">
    <name type="scientific">Actinoplanes ianthinogenes</name>
    <dbReference type="NCBI Taxonomy" id="122358"/>
    <lineage>
        <taxon>Bacteria</taxon>
        <taxon>Bacillati</taxon>
        <taxon>Actinomycetota</taxon>
        <taxon>Actinomycetes</taxon>
        <taxon>Micromonosporales</taxon>
        <taxon>Micromonosporaceae</taxon>
        <taxon>Actinoplanes</taxon>
    </lineage>
</organism>
<dbReference type="Pfam" id="PF13360">
    <property type="entry name" value="PQQ_2"/>
    <property type="match status" value="1"/>
</dbReference>
<dbReference type="SMART" id="SM00564">
    <property type="entry name" value="PQQ"/>
    <property type="match status" value="4"/>
</dbReference>
<dbReference type="EMBL" id="AP023356">
    <property type="protein sequence ID" value="BCJ42643.1"/>
    <property type="molecule type" value="Genomic_DNA"/>
</dbReference>
<dbReference type="InterPro" id="IPR002372">
    <property type="entry name" value="PQQ_rpt_dom"/>
</dbReference>
<evidence type="ECO:0000313" key="4">
    <source>
        <dbReference type="Proteomes" id="UP000676967"/>
    </source>
</evidence>
<keyword evidence="4" id="KW-1185">Reference proteome</keyword>